<dbReference type="VEuPathDB" id="FungiDB:PSHT_12938"/>
<dbReference type="VEuPathDB" id="FungiDB:PSTT_01802"/>
<evidence type="ECO:0000313" key="11">
    <source>
        <dbReference type="Proteomes" id="UP000238274"/>
    </source>
</evidence>
<reference evidence="11" key="2">
    <citation type="journal article" date="2018" name="BMC Genomics">
        <title>Genomic insights into host adaptation between the wheat stripe rust pathogen (Puccinia striiformis f. sp. tritici) and the barley stripe rust pathogen (Puccinia striiformis f. sp. hordei).</title>
        <authorList>
            <person name="Xia C."/>
            <person name="Wang M."/>
            <person name="Yin C."/>
            <person name="Cornejo O.E."/>
            <person name="Hulbert S.H."/>
            <person name="Chen X."/>
        </authorList>
    </citation>
    <scope>NUCLEOTIDE SEQUENCE [LARGE SCALE GENOMIC DNA]</scope>
    <source>
        <strain evidence="11">93TX-2</strain>
    </source>
</reference>
<dbReference type="OrthoDB" id="1368at2759"/>
<evidence type="ECO:0000256" key="6">
    <source>
        <dbReference type="ARBA" id="ARBA00023065"/>
    </source>
</evidence>
<evidence type="ECO:0000256" key="7">
    <source>
        <dbReference type="ARBA" id="ARBA00023136"/>
    </source>
</evidence>
<keyword evidence="5 9" id="KW-1133">Transmembrane helix</keyword>
<proteinExistence type="predicted"/>
<keyword evidence="6" id="KW-0406">Ion transport</keyword>
<feature type="transmembrane region" description="Helical" evidence="9">
    <location>
        <begin position="90"/>
        <end position="110"/>
    </location>
</feature>
<reference evidence="10 11" key="1">
    <citation type="submission" date="2017-12" db="EMBL/GenBank/DDBJ databases">
        <title>Gene loss provides genomic basis for host adaptation in cereal stripe rust fungi.</title>
        <authorList>
            <person name="Xia C."/>
        </authorList>
    </citation>
    <scope>NUCLEOTIDE SEQUENCE [LARGE SCALE GENOMIC DNA]</scope>
    <source>
        <strain evidence="10 11">93TX-2</strain>
    </source>
</reference>
<keyword evidence="3" id="KW-1003">Cell membrane</keyword>
<feature type="transmembrane region" description="Helical" evidence="9">
    <location>
        <begin position="437"/>
        <end position="456"/>
    </location>
</feature>
<keyword evidence="11" id="KW-1185">Reference proteome</keyword>
<feature type="transmembrane region" description="Helical" evidence="9">
    <location>
        <begin position="116"/>
        <end position="134"/>
    </location>
</feature>
<evidence type="ECO:0000256" key="5">
    <source>
        <dbReference type="ARBA" id="ARBA00022989"/>
    </source>
</evidence>
<name>A0A2S4UU28_9BASI</name>
<comment type="subcellular location">
    <subcellularLocation>
        <location evidence="1">Cell membrane</location>
        <topology evidence="1">Multi-pass membrane protein</topology>
    </subcellularLocation>
</comment>
<gene>
    <name evidence="10" type="ORF">PSHT_12938</name>
</gene>
<dbReference type="PANTHER" id="PTHR33281:SF19">
    <property type="entry name" value="VOLTAGE-DEPENDENT ANION CHANNEL-FORMING PROTEIN YNEE"/>
    <property type="match status" value="1"/>
</dbReference>
<feature type="region of interest" description="Disordered" evidence="8">
    <location>
        <begin position="252"/>
        <end position="303"/>
    </location>
</feature>
<dbReference type="AlphaFoldDB" id="A0A2S4UU28"/>
<dbReference type="Proteomes" id="UP000238274">
    <property type="component" value="Unassembled WGS sequence"/>
</dbReference>
<evidence type="ECO:0000256" key="2">
    <source>
        <dbReference type="ARBA" id="ARBA00022448"/>
    </source>
</evidence>
<evidence type="ECO:0000256" key="9">
    <source>
        <dbReference type="SAM" id="Phobius"/>
    </source>
</evidence>
<dbReference type="GO" id="GO:0005886">
    <property type="term" value="C:plasma membrane"/>
    <property type="evidence" value="ECO:0007669"/>
    <property type="project" value="UniProtKB-SubCell"/>
</dbReference>
<dbReference type="GO" id="GO:0005254">
    <property type="term" value="F:chloride channel activity"/>
    <property type="evidence" value="ECO:0007669"/>
    <property type="project" value="InterPro"/>
</dbReference>
<dbReference type="PANTHER" id="PTHR33281">
    <property type="entry name" value="UPF0187 PROTEIN YNEE"/>
    <property type="match status" value="1"/>
</dbReference>
<reference evidence="11" key="3">
    <citation type="journal article" date="2018" name="Mol. Plant Microbe Interact.">
        <title>Genome sequence resources for the wheat stripe rust pathogen (Puccinia striiformis f. sp. tritici) and the barley stripe rust pathogen (Puccinia striiformis f. sp. hordei).</title>
        <authorList>
            <person name="Xia C."/>
            <person name="Wang M."/>
            <person name="Yin C."/>
            <person name="Cornejo O.E."/>
            <person name="Hulbert S.H."/>
            <person name="Chen X."/>
        </authorList>
    </citation>
    <scope>NUCLEOTIDE SEQUENCE [LARGE SCALE GENOMIC DNA]</scope>
    <source>
        <strain evidence="11">93TX-2</strain>
    </source>
</reference>
<evidence type="ECO:0000256" key="1">
    <source>
        <dbReference type="ARBA" id="ARBA00004651"/>
    </source>
</evidence>
<evidence type="ECO:0000313" key="10">
    <source>
        <dbReference type="EMBL" id="POW00625.1"/>
    </source>
</evidence>
<organism evidence="10 11">
    <name type="scientific">Puccinia striiformis</name>
    <dbReference type="NCBI Taxonomy" id="27350"/>
    <lineage>
        <taxon>Eukaryota</taxon>
        <taxon>Fungi</taxon>
        <taxon>Dikarya</taxon>
        <taxon>Basidiomycota</taxon>
        <taxon>Pucciniomycotina</taxon>
        <taxon>Pucciniomycetes</taxon>
        <taxon>Pucciniales</taxon>
        <taxon>Pucciniaceae</taxon>
        <taxon>Puccinia</taxon>
    </lineage>
</organism>
<sequence>MDQQLPADPSCTFGTGLDSAWTSRFSLAISTPVGLTDEAMEREQIFIDPFKGLARYQPLTSFWKLSVHPSAVLFIKAFTLWTIYPEVMQLAIVFLAGWSTMLVLLDHHVAGLSLRLPPTILTVLGTVIGFVLSYRTSSAYERYTEGRKQWSTIVHTSRTLACLIWSHCNYPLRLPTASQPATELERLRGIIERKTFINLVEGFAVSLKHYLRGEHGIYYEDLYHLACYLPKYHFPTSLPLERHDLRLVDQKDEEHTNPTPQHTNPTPQQTTITHRAVPAHTSVVVDRPTEERRPPSCTPAAPFPPPHQLLPNYNPPEEKLCECMPFAIFKSIWKGTRNATGLRKKKKANYSRRIHDDNIPLEMICCMSGYIATMQRRGVLNVPLCNSLLASVSSLSESLATLERILTTPIPFGYIVHLKLIIWGYLIFFPFQLMSTFGYVTIPATALISITFLGFLKIGEEIENPFGYDSNDLDMDHFCQNLISRELSGITGLPPPDPEEFMFSPFNLPLFRQGDDRSAADLARSRHTINEIQTLLRTKASTIQSHMGKK</sequence>
<dbReference type="EMBL" id="PKSM01000247">
    <property type="protein sequence ID" value="POW00625.1"/>
    <property type="molecule type" value="Genomic_DNA"/>
</dbReference>
<keyword evidence="7 9" id="KW-0472">Membrane</keyword>
<comment type="caution">
    <text evidence="10">The sequence shown here is derived from an EMBL/GenBank/DDBJ whole genome shotgun (WGS) entry which is preliminary data.</text>
</comment>
<dbReference type="Pfam" id="PF25539">
    <property type="entry name" value="Bestrophin_2"/>
    <property type="match status" value="2"/>
</dbReference>
<keyword evidence="2" id="KW-0813">Transport</keyword>
<feature type="compositionally biased region" description="Low complexity" evidence="8">
    <location>
        <begin position="257"/>
        <end position="274"/>
    </location>
</feature>
<feature type="transmembrane region" description="Helical" evidence="9">
    <location>
        <begin position="412"/>
        <end position="431"/>
    </location>
</feature>
<dbReference type="InterPro" id="IPR044669">
    <property type="entry name" value="YneE/VCCN1/2-like"/>
</dbReference>
<evidence type="ECO:0000256" key="4">
    <source>
        <dbReference type="ARBA" id="ARBA00022692"/>
    </source>
</evidence>
<evidence type="ECO:0000256" key="8">
    <source>
        <dbReference type="SAM" id="MobiDB-lite"/>
    </source>
</evidence>
<accession>A0A2S4UU28</accession>
<evidence type="ECO:0000256" key="3">
    <source>
        <dbReference type="ARBA" id="ARBA00022475"/>
    </source>
</evidence>
<keyword evidence="4 9" id="KW-0812">Transmembrane</keyword>
<protein>
    <submittedName>
        <fullName evidence="10">Uncharacterized protein</fullName>
    </submittedName>
</protein>